<accession>A0A6J4R6K9</accession>
<name>A0A6J4R6K9_9ACTN</name>
<sequence>MKISSGSKTLTSRFGTNGSASQGLAAVRPLGEEPEATPECGEAARRVYSVPGFKVLSGA</sequence>
<proteinExistence type="predicted"/>
<evidence type="ECO:0000313" key="2">
    <source>
        <dbReference type="EMBL" id="CAA9463006.1"/>
    </source>
</evidence>
<dbReference type="AlphaFoldDB" id="A0A6J4R6K9"/>
<dbReference type="EMBL" id="CADCVE010000091">
    <property type="protein sequence ID" value="CAA9463006.1"/>
    <property type="molecule type" value="Genomic_DNA"/>
</dbReference>
<evidence type="ECO:0000256" key="1">
    <source>
        <dbReference type="SAM" id="MobiDB-lite"/>
    </source>
</evidence>
<protein>
    <submittedName>
        <fullName evidence="2">Uncharacterized protein</fullName>
    </submittedName>
</protein>
<feature type="region of interest" description="Disordered" evidence="1">
    <location>
        <begin position="1"/>
        <end position="39"/>
    </location>
</feature>
<feature type="compositionally biased region" description="Polar residues" evidence="1">
    <location>
        <begin position="1"/>
        <end position="22"/>
    </location>
</feature>
<reference evidence="2" key="1">
    <citation type="submission" date="2020-02" db="EMBL/GenBank/DDBJ databases">
        <authorList>
            <person name="Meier V. D."/>
        </authorList>
    </citation>
    <scope>NUCLEOTIDE SEQUENCE</scope>
    <source>
        <strain evidence="2">AVDCRST_MAG28</strain>
    </source>
</reference>
<gene>
    <name evidence="2" type="ORF">AVDCRST_MAG28-3639</name>
</gene>
<organism evidence="2">
    <name type="scientific">uncultured Rubrobacteraceae bacterium</name>
    <dbReference type="NCBI Taxonomy" id="349277"/>
    <lineage>
        <taxon>Bacteria</taxon>
        <taxon>Bacillati</taxon>
        <taxon>Actinomycetota</taxon>
        <taxon>Rubrobacteria</taxon>
        <taxon>Rubrobacterales</taxon>
        <taxon>Rubrobacteraceae</taxon>
        <taxon>environmental samples</taxon>
    </lineage>
</organism>